<organism evidence="4 5">
    <name type="scientific">Pseudomonas umsongensis</name>
    <dbReference type="NCBI Taxonomy" id="198618"/>
    <lineage>
        <taxon>Bacteria</taxon>
        <taxon>Pseudomonadati</taxon>
        <taxon>Pseudomonadota</taxon>
        <taxon>Gammaproteobacteria</taxon>
        <taxon>Pseudomonadales</taxon>
        <taxon>Pseudomonadaceae</taxon>
        <taxon>Pseudomonas</taxon>
    </lineage>
</organism>
<reference evidence="4 5" key="1">
    <citation type="submission" date="2020-04" db="EMBL/GenBank/DDBJ databases">
        <authorList>
            <person name="Yao Y."/>
            <person name="He Z."/>
        </authorList>
    </citation>
    <scope>NUCLEOTIDE SEQUENCE [LARGE SCALE GENOMIC DNA]</scope>
    <source>
        <strain evidence="4 5">CY-1</strain>
    </source>
</reference>
<gene>
    <name evidence="4" type="ORF">HGP31_22690</name>
</gene>
<dbReference type="AlphaFoldDB" id="A0AAE7DG08"/>
<dbReference type="PANTHER" id="PTHR20863">
    <property type="entry name" value="ACYL CARRIER PROTEIN"/>
    <property type="match status" value="1"/>
</dbReference>
<protein>
    <submittedName>
        <fullName evidence="4">Acyl carrier protein</fullName>
    </submittedName>
</protein>
<accession>A0AAE7DG08</accession>
<dbReference type="InterPro" id="IPR003231">
    <property type="entry name" value="ACP"/>
</dbReference>
<feature type="domain" description="Carrier" evidence="3">
    <location>
        <begin position="7"/>
        <end position="81"/>
    </location>
</feature>
<dbReference type="GO" id="GO:0000035">
    <property type="term" value="F:acyl binding"/>
    <property type="evidence" value="ECO:0007669"/>
    <property type="project" value="TreeGrafter"/>
</dbReference>
<dbReference type="PROSITE" id="PS50075">
    <property type="entry name" value="CARRIER"/>
    <property type="match status" value="1"/>
</dbReference>
<name>A0AAE7DG08_9PSED</name>
<dbReference type="GO" id="GO:0000036">
    <property type="term" value="F:acyl carrier activity"/>
    <property type="evidence" value="ECO:0007669"/>
    <property type="project" value="TreeGrafter"/>
</dbReference>
<sequence length="81" mass="8948">MPGLMNDDLERQVIQMLSGYLQVDRRTIKADSRLVEDLCVDSLGVVEIVMSVNEAFGVDLPAAAVKEWRTVGDICRLVRGA</sequence>
<dbReference type="GeneID" id="72196426"/>
<evidence type="ECO:0000256" key="2">
    <source>
        <dbReference type="ARBA" id="ARBA00022553"/>
    </source>
</evidence>
<evidence type="ECO:0000256" key="1">
    <source>
        <dbReference type="ARBA" id="ARBA00022450"/>
    </source>
</evidence>
<dbReference type="Pfam" id="PF00550">
    <property type="entry name" value="PP-binding"/>
    <property type="match status" value="1"/>
</dbReference>
<dbReference type="GO" id="GO:0009245">
    <property type="term" value="P:lipid A biosynthetic process"/>
    <property type="evidence" value="ECO:0007669"/>
    <property type="project" value="TreeGrafter"/>
</dbReference>
<dbReference type="GO" id="GO:0005829">
    <property type="term" value="C:cytosol"/>
    <property type="evidence" value="ECO:0007669"/>
    <property type="project" value="TreeGrafter"/>
</dbReference>
<dbReference type="EMBL" id="CP051487">
    <property type="protein sequence ID" value="QJC80983.1"/>
    <property type="molecule type" value="Genomic_DNA"/>
</dbReference>
<keyword evidence="2" id="KW-0597">Phosphoprotein</keyword>
<dbReference type="KEGG" id="pum:HGP31_22690"/>
<keyword evidence="1" id="KW-0596">Phosphopantetheine</keyword>
<proteinExistence type="predicted"/>
<dbReference type="RefSeq" id="WP_168758723.1">
    <property type="nucleotide sequence ID" value="NZ_CP051487.1"/>
</dbReference>
<dbReference type="PANTHER" id="PTHR20863:SF76">
    <property type="entry name" value="CARRIER DOMAIN-CONTAINING PROTEIN"/>
    <property type="match status" value="1"/>
</dbReference>
<dbReference type="SUPFAM" id="SSF47336">
    <property type="entry name" value="ACP-like"/>
    <property type="match status" value="1"/>
</dbReference>
<dbReference type="Proteomes" id="UP000501367">
    <property type="component" value="Chromosome"/>
</dbReference>
<evidence type="ECO:0000259" key="3">
    <source>
        <dbReference type="PROSITE" id="PS50075"/>
    </source>
</evidence>
<dbReference type="InterPro" id="IPR009081">
    <property type="entry name" value="PP-bd_ACP"/>
</dbReference>
<evidence type="ECO:0000313" key="5">
    <source>
        <dbReference type="Proteomes" id="UP000501367"/>
    </source>
</evidence>
<evidence type="ECO:0000313" key="4">
    <source>
        <dbReference type="EMBL" id="QJC80983.1"/>
    </source>
</evidence>
<dbReference type="InterPro" id="IPR036736">
    <property type="entry name" value="ACP-like_sf"/>
</dbReference>
<dbReference type="SMART" id="SM01294">
    <property type="entry name" value="PKS_PP_betabranch"/>
    <property type="match status" value="1"/>
</dbReference>
<dbReference type="GO" id="GO:0016020">
    <property type="term" value="C:membrane"/>
    <property type="evidence" value="ECO:0007669"/>
    <property type="project" value="GOC"/>
</dbReference>
<dbReference type="Gene3D" id="1.10.1200.10">
    <property type="entry name" value="ACP-like"/>
    <property type="match status" value="1"/>
</dbReference>